<dbReference type="AlphaFoldDB" id="A0A7Y0BMK5"/>
<dbReference type="Proteomes" id="UP000583556">
    <property type="component" value="Unassembled WGS sequence"/>
</dbReference>
<gene>
    <name evidence="2" type="ORF">HHL27_05650</name>
</gene>
<dbReference type="EMBL" id="JABBGM010000002">
    <property type="protein sequence ID" value="NML93152.1"/>
    <property type="molecule type" value="Genomic_DNA"/>
</dbReference>
<name>A0A7Y0BMK5_9SPHN</name>
<accession>A0A7Y0BMK5</accession>
<keyword evidence="1" id="KW-1133">Transmembrane helix</keyword>
<proteinExistence type="predicted"/>
<evidence type="ECO:0000313" key="3">
    <source>
        <dbReference type="Proteomes" id="UP000583556"/>
    </source>
</evidence>
<keyword evidence="3" id="KW-1185">Reference proteome</keyword>
<reference evidence="2 3" key="1">
    <citation type="submission" date="2020-04" db="EMBL/GenBank/DDBJ databases">
        <title>Novosphingobium sp. TW-4 isolated from soil.</title>
        <authorList>
            <person name="Dahal R.H."/>
            <person name="Chaudhary D.K."/>
        </authorList>
    </citation>
    <scope>NUCLEOTIDE SEQUENCE [LARGE SCALE GENOMIC DNA]</scope>
    <source>
        <strain evidence="2 3">TW-4</strain>
    </source>
</reference>
<organism evidence="2 3">
    <name type="scientific">Novosphingobium olei</name>
    <dbReference type="NCBI Taxonomy" id="2728851"/>
    <lineage>
        <taxon>Bacteria</taxon>
        <taxon>Pseudomonadati</taxon>
        <taxon>Pseudomonadota</taxon>
        <taxon>Alphaproteobacteria</taxon>
        <taxon>Sphingomonadales</taxon>
        <taxon>Sphingomonadaceae</taxon>
        <taxon>Novosphingobium</taxon>
    </lineage>
</organism>
<sequence>MITTFKNWLLFPKKGRDSGWRLLFGWKNILDVLISLLLIRFLKVDGFQFASKALFPAASIFVSMSIAWTSRAATIINDQKFRAKVIREEGDLEDYVYGFQLSLLVIMTTVIYIAIMAVGGLNFIIISKEISVFFSSFFLYVLLIWSVRECWSVVNFSNLLGLLVGRLDKVG</sequence>
<keyword evidence="1" id="KW-0472">Membrane</keyword>
<comment type="caution">
    <text evidence="2">The sequence shown here is derived from an EMBL/GenBank/DDBJ whole genome shotgun (WGS) entry which is preliminary data.</text>
</comment>
<protein>
    <submittedName>
        <fullName evidence="2">Uncharacterized protein</fullName>
    </submittedName>
</protein>
<feature type="transmembrane region" description="Helical" evidence="1">
    <location>
        <begin position="96"/>
        <end position="118"/>
    </location>
</feature>
<evidence type="ECO:0000313" key="2">
    <source>
        <dbReference type="EMBL" id="NML93152.1"/>
    </source>
</evidence>
<keyword evidence="1" id="KW-0812">Transmembrane</keyword>
<feature type="transmembrane region" description="Helical" evidence="1">
    <location>
        <begin position="130"/>
        <end position="147"/>
    </location>
</feature>
<dbReference type="RefSeq" id="WP_169492409.1">
    <property type="nucleotide sequence ID" value="NZ_JABBGM010000002.1"/>
</dbReference>
<feature type="transmembrane region" description="Helical" evidence="1">
    <location>
        <begin position="20"/>
        <end position="42"/>
    </location>
</feature>
<evidence type="ECO:0000256" key="1">
    <source>
        <dbReference type="SAM" id="Phobius"/>
    </source>
</evidence>
<feature type="transmembrane region" description="Helical" evidence="1">
    <location>
        <begin position="54"/>
        <end position="76"/>
    </location>
</feature>